<proteinExistence type="predicted"/>
<dbReference type="PROSITE" id="PS51186">
    <property type="entry name" value="GNAT"/>
    <property type="match status" value="1"/>
</dbReference>
<protein>
    <recommendedName>
        <fullName evidence="1">N-acetyltransferase domain-containing protein</fullName>
    </recommendedName>
</protein>
<dbReference type="AlphaFoldDB" id="A0A0M0G2Q4"/>
<reference evidence="3" key="1">
    <citation type="submission" date="2015-07" db="EMBL/GenBank/DDBJ databases">
        <title>Fjat-14235 jcm11544.</title>
        <authorList>
            <person name="Liu B."/>
            <person name="Wang J."/>
            <person name="Zhu Y."/>
            <person name="Liu G."/>
            <person name="Chen Q."/>
            <person name="Chen Z."/>
            <person name="Lan J."/>
            <person name="Che J."/>
            <person name="Ge C."/>
            <person name="Shi H."/>
            <person name="Pan Z."/>
            <person name="Liu X."/>
        </authorList>
    </citation>
    <scope>NUCLEOTIDE SEQUENCE [LARGE SCALE GENOMIC DNA]</scope>
    <source>
        <strain evidence="3">JCM 11544</strain>
    </source>
</reference>
<dbReference type="Gene3D" id="3.40.630.30">
    <property type="match status" value="1"/>
</dbReference>
<evidence type="ECO:0000313" key="2">
    <source>
        <dbReference type="EMBL" id="KON83756.1"/>
    </source>
</evidence>
<accession>A0A0M0G2Q4</accession>
<dbReference type="Pfam" id="PF13302">
    <property type="entry name" value="Acetyltransf_3"/>
    <property type="match status" value="1"/>
</dbReference>
<dbReference type="STRING" id="189381.GCA_900166615_02149"/>
<feature type="domain" description="N-acetyltransferase" evidence="1">
    <location>
        <begin position="10"/>
        <end position="172"/>
    </location>
</feature>
<evidence type="ECO:0000259" key="1">
    <source>
        <dbReference type="PROSITE" id="PS51186"/>
    </source>
</evidence>
<sequence>MIMTLQTKRLELHELTLDDAPALFTLWSHPDVTRFMNIDRFTDEQQARDMITLLTELAAENKALRFSIFDRDSGKLIGSCGYNHFDRDNLITEIGYDLLPSHWGNGIGTEAVELLTRHAFEVLGMNRIEAKVEKGNDASAAVLEKNGYLFEGTLRDGEKSKGRYVDMKLYAILRSDWKPE</sequence>
<dbReference type="PANTHER" id="PTHR43441:SF11">
    <property type="entry name" value="RIBOSOMAL-PROTEIN-SERINE ACETYLTRANSFERASE"/>
    <property type="match status" value="1"/>
</dbReference>
<dbReference type="Proteomes" id="UP000037405">
    <property type="component" value="Unassembled WGS sequence"/>
</dbReference>
<dbReference type="OrthoDB" id="9811523at2"/>
<keyword evidence="3" id="KW-1185">Reference proteome</keyword>
<dbReference type="GO" id="GO:1990189">
    <property type="term" value="F:protein N-terminal-serine acetyltransferase activity"/>
    <property type="evidence" value="ECO:0007669"/>
    <property type="project" value="TreeGrafter"/>
</dbReference>
<gene>
    <name evidence="2" type="ORF">AF331_16445</name>
</gene>
<dbReference type="GO" id="GO:0008999">
    <property type="term" value="F:protein-N-terminal-alanine acetyltransferase activity"/>
    <property type="evidence" value="ECO:0007669"/>
    <property type="project" value="TreeGrafter"/>
</dbReference>
<dbReference type="PANTHER" id="PTHR43441">
    <property type="entry name" value="RIBOSOMAL-PROTEIN-SERINE ACETYLTRANSFERASE"/>
    <property type="match status" value="1"/>
</dbReference>
<comment type="caution">
    <text evidence="2">The sequence shown here is derived from an EMBL/GenBank/DDBJ whole genome shotgun (WGS) entry which is preliminary data.</text>
</comment>
<dbReference type="InterPro" id="IPR016181">
    <property type="entry name" value="Acyl_CoA_acyltransferase"/>
</dbReference>
<name>A0A0M0G2Q4_9BACI</name>
<dbReference type="CDD" id="cd04301">
    <property type="entry name" value="NAT_SF"/>
    <property type="match status" value="1"/>
</dbReference>
<dbReference type="SUPFAM" id="SSF55729">
    <property type="entry name" value="Acyl-CoA N-acyltransferases (Nat)"/>
    <property type="match status" value="1"/>
</dbReference>
<dbReference type="EMBL" id="LGUE01000005">
    <property type="protein sequence ID" value="KON83756.1"/>
    <property type="molecule type" value="Genomic_DNA"/>
</dbReference>
<organism evidence="2 3">
    <name type="scientific">Rossellomorea marisflavi</name>
    <dbReference type="NCBI Taxonomy" id="189381"/>
    <lineage>
        <taxon>Bacteria</taxon>
        <taxon>Bacillati</taxon>
        <taxon>Bacillota</taxon>
        <taxon>Bacilli</taxon>
        <taxon>Bacillales</taxon>
        <taxon>Bacillaceae</taxon>
        <taxon>Rossellomorea</taxon>
    </lineage>
</organism>
<dbReference type="InterPro" id="IPR051908">
    <property type="entry name" value="Ribosomal_N-acetyltransferase"/>
</dbReference>
<dbReference type="InterPro" id="IPR000182">
    <property type="entry name" value="GNAT_dom"/>
</dbReference>
<evidence type="ECO:0000313" key="3">
    <source>
        <dbReference type="Proteomes" id="UP000037405"/>
    </source>
</evidence>
<dbReference type="PATRIC" id="fig|189381.12.peg.4281"/>
<dbReference type="GO" id="GO:0005737">
    <property type="term" value="C:cytoplasm"/>
    <property type="evidence" value="ECO:0007669"/>
    <property type="project" value="TreeGrafter"/>
</dbReference>